<dbReference type="GO" id="GO:0008270">
    <property type="term" value="F:zinc ion binding"/>
    <property type="evidence" value="ECO:0007669"/>
    <property type="project" value="UniProtKB-UniRule"/>
</dbReference>
<evidence type="ECO:0000256" key="2">
    <source>
        <dbReference type="ARBA" id="ARBA00022598"/>
    </source>
</evidence>
<dbReference type="AlphaFoldDB" id="A0A4R2N7X2"/>
<evidence type="ECO:0000256" key="9">
    <source>
        <dbReference type="ARBA" id="ARBA00039149"/>
    </source>
</evidence>
<dbReference type="RefSeq" id="WP_132501462.1">
    <property type="nucleotide sequence ID" value="NZ_LVXA01000001.1"/>
</dbReference>
<evidence type="ECO:0000256" key="4">
    <source>
        <dbReference type="ARBA" id="ARBA00022741"/>
    </source>
</evidence>
<comment type="caution">
    <text evidence="12">The sequence shown here is derived from an EMBL/GenBank/DDBJ whole genome shotgun (WGS) entry which is preliminary data.</text>
</comment>
<feature type="binding site" evidence="11">
    <location>
        <position position="215"/>
    </location>
    <ligand>
        <name>Zn(2+)</name>
        <dbReference type="ChEBI" id="CHEBI:29105"/>
    </ligand>
</feature>
<dbReference type="Proteomes" id="UP000295537">
    <property type="component" value="Unassembled WGS sequence"/>
</dbReference>
<dbReference type="NCBIfam" id="TIGR00364">
    <property type="entry name" value="7-cyano-7-deazaguanine synthase QueC"/>
    <property type="match status" value="1"/>
</dbReference>
<proteinExistence type="inferred from homology"/>
<feature type="binding site" evidence="11">
    <location>
        <position position="229"/>
    </location>
    <ligand>
        <name>Zn(2+)</name>
        <dbReference type="ChEBI" id="CHEBI:29105"/>
    </ligand>
</feature>
<comment type="function">
    <text evidence="11">Catalyzes the ATP-dependent conversion of 7-carboxy-7-deazaguanine (CDG) to 7-cyano-7-deazaguanine (preQ(0)).</text>
</comment>
<dbReference type="PIRSF" id="PIRSF006293">
    <property type="entry name" value="ExsB"/>
    <property type="match status" value="1"/>
</dbReference>
<gene>
    <name evidence="11" type="primary">queC</name>
    <name evidence="12" type="ORF">EV693_1087</name>
</gene>
<keyword evidence="3 11" id="KW-0479">Metal-binding</keyword>
<evidence type="ECO:0000256" key="8">
    <source>
        <dbReference type="ARBA" id="ARBA00037993"/>
    </source>
</evidence>
<dbReference type="Gene3D" id="3.40.50.620">
    <property type="entry name" value="HUPs"/>
    <property type="match status" value="1"/>
</dbReference>
<evidence type="ECO:0000313" key="13">
    <source>
        <dbReference type="Proteomes" id="UP000295537"/>
    </source>
</evidence>
<keyword evidence="6 11" id="KW-0862">Zinc</keyword>
<keyword evidence="2 11" id="KW-0436">Ligase</keyword>
<dbReference type="GO" id="GO:0008616">
    <property type="term" value="P:tRNA queuosine(34) biosynthetic process"/>
    <property type="evidence" value="ECO:0007669"/>
    <property type="project" value="UniProtKB-UniRule"/>
</dbReference>
<dbReference type="GO" id="GO:0016879">
    <property type="term" value="F:ligase activity, forming carbon-nitrogen bonds"/>
    <property type="evidence" value="ECO:0007669"/>
    <property type="project" value="UniProtKB-UniRule"/>
</dbReference>
<feature type="binding site" evidence="11">
    <location>
        <begin position="38"/>
        <end position="48"/>
    </location>
    <ligand>
        <name>ATP</name>
        <dbReference type="ChEBI" id="CHEBI:30616"/>
    </ligand>
</feature>
<evidence type="ECO:0000256" key="7">
    <source>
        <dbReference type="ARBA" id="ARBA00022840"/>
    </source>
</evidence>
<comment type="catalytic activity">
    <reaction evidence="10 11">
        <text>7-carboxy-7-carbaguanine + NH4(+) + 2 ATP = 7-cyano-7-carbaguanine + 2 AMP + 2 diphosphate + 2 H(+)</text>
        <dbReference type="Rhea" id="RHEA:27982"/>
        <dbReference type="ChEBI" id="CHEBI:15378"/>
        <dbReference type="ChEBI" id="CHEBI:28938"/>
        <dbReference type="ChEBI" id="CHEBI:30616"/>
        <dbReference type="ChEBI" id="CHEBI:33019"/>
        <dbReference type="ChEBI" id="CHEBI:45075"/>
        <dbReference type="ChEBI" id="CHEBI:61036"/>
        <dbReference type="ChEBI" id="CHEBI:456215"/>
        <dbReference type="EC" id="6.3.4.20"/>
    </reaction>
</comment>
<name>A0A4R2N7X2_9PAST</name>
<evidence type="ECO:0000256" key="6">
    <source>
        <dbReference type="ARBA" id="ARBA00022833"/>
    </source>
</evidence>
<sequence>MHSSFLSTPLSQGSLLLDGTSTNDSVQKHALPKAAVIFSGGQDSTTCLFLAIKEFGLKNVEVITFQYGQRHAIELQKAQWIAQDLGVKQTVIDTSVIKAITTNALMDENATIEQQGSMPNTFVDGRNALFLLYAAIYAKGQGIHTIFTGVCETDFSGYPDCRDVFIKSMNVTLNLAMDYPFDIRTPLMFLTKKQTWALADKLGAFDYVRNHTHTCYLGVDGGCHDCPSCRLREKGLAEYLEEKTNV</sequence>
<evidence type="ECO:0000256" key="3">
    <source>
        <dbReference type="ARBA" id="ARBA00022723"/>
    </source>
</evidence>
<dbReference type="PANTHER" id="PTHR42914:SF1">
    <property type="entry name" value="7-CYANO-7-DEAZAGUANINE SYNTHASE"/>
    <property type="match status" value="1"/>
</dbReference>
<keyword evidence="5 11" id="KW-0671">Queuosine biosynthesis</keyword>
<keyword evidence="7 11" id="KW-0067">ATP-binding</keyword>
<evidence type="ECO:0000256" key="5">
    <source>
        <dbReference type="ARBA" id="ARBA00022785"/>
    </source>
</evidence>
<dbReference type="EMBL" id="SLXJ01000008">
    <property type="protein sequence ID" value="TCP16955.1"/>
    <property type="molecule type" value="Genomic_DNA"/>
</dbReference>
<organism evidence="12 13">
    <name type="scientific">Nicoletella semolina</name>
    <dbReference type="NCBI Taxonomy" id="271160"/>
    <lineage>
        <taxon>Bacteria</taxon>
        <taxon>Pseudomonadati</taxon>
        <taxon>Pseudomonadota</taxon>
        <taxon>Gammaproteobacteria</taxon>
        <taxon>Pasteurellales</taxon>
        <taxon>Pasteurellaceae</taxon>
        <taxon>Nicoletella</taxon>
    </lineage>
</organism>
<evidence type="ECO:0000256" key="1">
    <source>
        <dbReference type="ARBA" id="ARBA00005061"/>
    </source>
</evidence>
<reference evidence="12 13" key="1">
    <citation type="submission" date="2019-03" db="EMBL/GenBank/DDBJ databases">
        <title>Genomic Encyclopedia of Type Strains, Phase IV (KMG-IV): sequencing the most valuable type-strain genomes for metagenomic binning, comparative biology and taxonomic classification.</title>
        <authorList>
            <person name="Goeker M."/>
        </authorList>
    </citation>
    <scope>NUCLEOTIDE SEQUENCE [LARGE SCALE GENOMIC DNA]</scope>
    <source>
        <strain evidence="12 13">DSM 16380</strain>
    </source>
</reference>
<accession>A0A4R2N7X2</accession>
<dbReference type="InterPro" id="IPR018317">
    <property type="entry name" value="QueC"/>
</dbReference>
<feature type="binding site" evidence="11">
    <location>
        <position position="226"/>
    </location>
    <ligand>
        <name>Zn(2+)</name>
        <dbReference type="ChEBI" id="CHEBI:29105"/>
    </ligand>
</feature>
<dbReference type="InterPro" id="IPR014729">
    <property type="entry name" value="Rossmann-like_a/b/a_fold"/>
</dbReference>
<dbReference type="SUPFAM" id="SSF52402">
    <property type="entry name" value="Adenine nucleotide alpha hydrolases-like"/>
    <property type="match status" value="1"/>
</dbReference>
<keyword evidence="4 11" id="KW-0547">Nucleotide-binding</keyword>
<dbReference type="EC" id="6.3.4.20" evidence="9 11"/>
<dbReference type="CDD" id="cd01995">
    <property type="entry name" value="QueC-like"/>
    <property type="match status" value="1"/>
</dbReference>
<protein>
    <recommendedName>
        <fullName evidence="9 11">7-cyano-7-deazaguanine synthase</fullName>
        <ecNumber evidence="9 11">6.3.4.20</ecNumber>
    </recommendedName>
    <alternativeName>
        <fullName evidence="11">7-cyano-7-carbaguanine synthase</fullName>
    </alternativeName>
    <alternativeName>
        <fullName evidence="11">PreQ(0) synthase</fullName>
    </alternativeName>
    <alternativeName>
        <fullName evidence="11">Queuosine biosynthesis protein QueC</fullName>
    </alternativeName>
</protein>
<comment type="cofactor">
    <cofactor evidence="11">
        <name>Zn(2+)</name>
        <dbReference type="ChEBI" id="CHEBI:29105"/>
    </cofactor>
    <text evidence="11">Binds 1 zinc ion per subunit.</text>
</comment>
<dbReference type="Pfam" id="PF06508">
    <property type="entry name" value="QueC"/>
    <property type="match status" value="1"/>
</dbReference>
<evidence type="ECO:0000256" key="11">
    <source>
        <dbReference type="HAMAP-Rule" id="MF_01633"/>
    </source>
</evidence>
<comment type="pathway">
    <text evidence="1 11">Purine metabolism; 7-cyano-7-deazaguanine biosynthesis.</text>
</comment>
<dbReference type="UniPathway" id="UPA00391"/>
<evidence type="ECO:0000256" key="10">
    <source>
        <dbReference type="ARBA" id="ARBA00047890"/>
    </source>
</evidence>
<dbReference type="HAMAP" id="MF_01633">
    <property type="entry name" value="QueC"/>
    <property type="match status" value="1"/>
</dbReference>
<comment type="similarity">
    <text evidence="8 11">Belongs to the QueC family.</text>
</comment>
<dbReference type="GO" id="GO:0005524">
    <property type="term" value="F:ATP binding"/>
    <property type="evidence" value="ECO:0007669"/>
    <property type="project" value="UniProtKB-UniRule"/>
</dbReference>
<feature type="binding site" evidence="11">
    <location>
        <position position="223"/>
    </location>
    <ligand>
        <name>Zn(2+)</name>
        <dbReference type="ChEBI" id="CHEBI:29105"/>
    </ligand>
</feature>
<keyword evidence="13" id="KW-1185">Reference proteome</keyword>
<evidence type="ECO:0000313" key="12">
    <source>
        <dbReference type="EMBL" id="TCP16955.1"/>
    </source>
</evidence>
<dbReference type="PANTHER" id="PTHR42914">
    <property type="entry name" value="7-CYANO-7-DEAZAGUANINE SYNTHASE"/>
    <property type="match status" value="1"/>
</dbReference>
<dbReference type="OrthoDB" id="9789567at2"/>